<feature type="domain" description="AsmA" evidence="3">
    <location>
        <begin position="866"/>
        <end position="996"/>
    </location>
</feature>
<comment type="caution">
    <text evidence="4">The sequence shown here is derived from an EMBL/GenBank/DDBJ whole genome shotgun (WGS) entry which is preliminary data.</text>
</comment>
<keyword evidence="2" id="KW-0812">Transmembrane</keyword>
<dbReference type="InterPro" id="IPR007844">
    <property type="entry name" value="AsmA"/>
</dbReference>
<dbReference type="PANTHER" id="PTHR30441">
    <property type="entry name" value="DUF748 DOMAIN-CONTAINING PROTEIN"/>
    <property type="match status" value="1"/>
</dbReference>
<proteinExistence type="predicted"/>
<dbReference type="PIRSF" id="PIRSF034039">
    <property type="entry name" value="UCP034039"/>
    <property type="match status" value="1"/>
</dbReference>
<feature type="transmembrane region" description="Helical" evidence="2">
    <location>
        <begin position="7"/>
        <end position="29"/>
    </location>
</feature>
<dbReference type="Pfam" id="PF05170">
    <property type="entry name" value="AsmA"/>
    <property type="match status" value="2"/>
</dbReference>
<dbReference type="InterPro" id="IPR052894">
    <property type="entry name" value="AsmA-related"/>
</dbReference>
<feature type="region of interest" description="Disordered" evidence="1">
    <location>
        <begin position="1160"/>
        <end position="1206"/>
    </location>
</feature>
<feature type="domain" description="AsmA" evidence="3">
    <location>
        <begin position="7"/>
        <end position="126"/>
    </location>
</feature>
<protein>
    <submittedName>
        <fullName evidence="4">Uncharacterized protein involved in outer membrane biogenesis</fullName>
    </submittedName>
</protein>
<evidence type="ECO:0000313" key="4">
    <source>
        <dbReference type="EMBL" id="MDQ0454836.1"/>
    </source>
</evidence>
<keyword evidence="2" id="KW-0472">Membrane</keyword>
<organism evidence="4 5">
    <name type="scientific">Rhizobium paknamense</name>
    <dbReference type="NCBI Taxonomy" id="1206817"/>
    <lineage>
        <taxon>Bacteria</taxon>
        <taxon>Pseudomonadati</taxon>
        <taxon>Pseudomonadota</taxon>
        <taxon>Alphaproteobacteria</taxon>
        <taxon>Hyphomicrobiales</taxon>
        <taxon>Rhizobiaceae</taxon>
        <taxon>Rhizobium/Agrobacterium group</taxon>
        <taxon>Rhizobium</taxon>
    </lineage>
</organism>
<accession>A0ABU0IC20</accession>
<name>A0ABU0IC20_9HYPH</name>
<dbReference type="PANTHER" id="PTHR30441:SF4">
    <property type="entry name" value="PROTEIN ASMA"/>
    <property type="match status" value="1"/>
</dbReference>
<evidence type="ECO:0000256" key="1">
    <source>
        <dbReference type="SAM" id="MobiDB-lite"/>
    </source>
</evidence>
<reference evidence="4 5" key="1">
    <citation type="submission" date="2023-07" db="EMBL/GenBank/DDBJ databases">
        <title>Genomic Encyclopedia of Type Strains, Phase IV (KMG-IV): sequencing the most valuable type-strain genomes for metagenomic binning, comparative biology and taxonomic classification.</title>
        <authorList>
            <person name="Goeker M."/>
        </authorList>
    </citation>
    <scope>NUCLEOTIDE SEQUENCE [LARGE SCALE GENOMIC DNA]</scope>
    <source>
        <strain evidence="4 5">DSM 100301</strain>
    </source>
</reference>
<evidence type="ECO:0000256" key="2">
    <source>
        <dbReference type="SAM" id="Phobius"/>
    </source>
</evidence>
<gene>
    <name evidence="4" type="ORF">QO005_001163</name>
</gene>
<dbReference type="EMBL" id="JAUSWH010000002">
    <property type="protein sequence ID" value="MDQ0454836.1"/>
    <property type="molecule type" value="Genomic_DNA"/>
</dbReference>
<feature type="compositionally biased region" description="Basic and acidic residues" evidence="1">
    <location>
        <begin position="1160"/>
        <end position="1175"/>
    </location>
</feature>
<evidence type="ECO:0000313" key="5">
    <source>
        <dbReference type="Proteomes" id="UP001235269"/>
    </source>
</evidence>
<dbReference type="InterPro" id="IPR017023">
    <property type="entry name" value="UCP034039"/>
</dbReference>
<dbReference type="Proteomes" id="UP001235269">
    <property type="component" value="Unassembled WGS sequence"/>
</dbReference>
<sequence>MGVFGRLFIAVGGLVVLVLFAALLAPLFVDWTGFRENFEAEASRILGKKVVVNGAVEARILPFPSVTLKDVTVGPGEDGQTLVHVASFSMDAELAPFLSGETRIFSMRVEKPEVRLRLLANGSLDWLRGSRPSLPAGTVVLEKATVTDGDVTFIDEQTGRTRHISGLNADLSARSLAGPWSVSGRAALDGQAGTFTLSSLQPEAGSTSVPVKIRISPDSEPVDIDLAGDLALQNGRPTLKGSFVSVLKAVAEHGDRPQPGDKPVPQPRVKGKFELANDRIRVPEYRLEIGAADNPYVITGEATLDTGKAPEFLLTADGQQIDVDKLAANVPKGKTGRIGESSARQRIRALIALADDIPIPTVPGRASLKLPAIVAGDTVIRDVTLDLRPDGEGWQVDKAVALLPGRTQVEASGHLRLKGDASFSGSLLAASNQPSGLAGWLSGDVDPALRQLKTAGFSAEVQLTEDEQRFEKLELAMGTASLKGRLERQAKDGAEPALSFDLTGNEFDYDTARALASLVAGDASTEALLRHQVAGQIKVGAFSVAGLTARDVNGLFTYKDGGFSLRKLEIGDLAGASLTANGEASGSLADYNGKAQVILHAGDVSGFLAMLNRQVPDYPLLAKIASHGRWYGETDLVLDARFGDAQYGGVKLDLHGKANGTEISANLSRNSLFDPMDDAEKTAHVAFRNEEPATLLGQLGLDPLPLPVDGPASLTVDLAQRGSDPATGKANVSVASTALDVEGRVTLSKDRFGDGQAHVSLKSEDIEPLLVMNALSLPGFGQGLPLSLSADVERQSGTLVLSQIQGNVDGNAVAGQLNLERGDNPRLDGALTLQTASLDWLASTVLGPLTAADGGLMREKLHVPIWGNAELALVVDAKSLDMGELPPASDAKLRFSVVDGGVQMESLTGQWLGGTLEGQMSLSNTQQTGFLRGKATVKQVDLARLWQTGRLSGKGDLDLTLEGSGPTVADLLSSVNGSGKAMVSPLVVAGLDLSAYDALQKAFAGETGEIAASRVAQMLPSLLAKAPARLEKVELPLTVTQGTIRFQGVHLAAPPGELRADGTVGLADGDVDAALTIAYPPGEDAPQGSAPELTLSLTGPVAAPVLTYGVEALANDLSARALERERRRVETLQANVLEKQRLRREAAYYAALAASRQAERARQEAERRAAAEKAGNDNAPPVTAPPAPERPADQPMLDMRSLPGGN</sequence>
<keyword evidence="5" id="KW-1185">Reference proteome</keyword>
<evidence type="ECO:0000259" key="3">
    <source>
        <dbReference type="Pfam" id="PF05170"/>
    </source>
</evidence>
<keyword evidence="2" id="KW-1133">Transmembrane helix</keyword>